<dbReference type="InterPro" id="IPR058163">
    <property type="entry name" value="LysR-type_TF_proteobact-type"/>
</dbReference>
<dbReference type="Pfam" id="PF00126">
    <property type="entry name" value="HTH_1"/>
    <property type="match status" value="1"/>
</dbReference>
<gene>
    <name evidence="6" type="ORF">MNBD_ALPHA12-865</name>
</gene>
<accession>A0A3B0UBR8</accession>
<evidence type="ECO:0000259" key="5">
    <source>
        <dbReference type="PROSITE" id="PS50931"/>
    </source>
</evidence>
<dbReference type="Gene3D" id="1.10.10.10">
    <property type="entry name" value="Winged helix-like DNA-binding domain superfamily/Winged helix DNA-binding domain"/>
    <property type="match status" value="1"/>
</dbReference>
<dbReference type="SUPFAM" id="SSF53850">
    <property type="entry name" value="Periplasmic binding protein-like II"/>
    <property type="match status" value="1"/>
</dbReference>
<dbReference type="InterPro" id="IPR036388">
    <property type="entry name" value="WH-like_DNA-bd_sf"/>
</dbReference>
<dbReference type="InterPro" id="IPR005119">
    <property type="entry name" value="LysR_subst-bd"/>
</dbReference>
<comment type="similarity">
    <text evidence="1">Belongs to the LysR transcriptional regulatory family.</text>
</comment>
<dbReference type="InterPro" id="IPR000847">
    <property type="entry name" value="LysR_HTH_N"/>
</dbReference>
<dbReference type="AlphaFoldDB" id="A0A3B0UBR8"/>
<evidence type="ECO:0000256" key="1">
    <source>
        <dbReference type="ARBA" id="ARBA00009437"/>
    </source>
</evidence>
<organism evidence="6">
    <name type="scientific">hydrothermal vent metagenome</name>
    <dbReference type="NCBI Taxonomy" id="652676"/>
    <lineage>
        <taxon>unclassified sequences</taxon>
        <taxon>metagenomes</taxon>
        <taxon>ecological metagenomes</taxon>
    </lineage>
</organism>
<dbReference type="CDD" id="cd08422">
    <property type="entry name" value="PBP2_CrgA_like"/>
    <property type="match status" value="1"/>
</dbReference>
<dbReference type="FunFam" id="1.10.10.10:FF:000001">
    <property type="entry name" value="LysR family transcriptional regulator"/>
    <property type="match status" value="1"/>
</dbReference>
<dbReference type="EMBL" id="UOEO01000196">
    <property type="protein sequence ID" value="VAW22039.1"/>
    <property type="molecule type" value="Genomic_DNA"/>
</dbReference>
<reference evidence="6" key="1">
    <citation type="submission" date="2018-06" db="EMBL/GenBank/DDBJ databases">
        <authorList>
            <person name="Zhirakovskaya E."/>
        </authorList>
    </citation>
    <scope>NUCLEOTIDE SEQUENCE</scope>
</reference>
<dbReference type="PANTHER" id="PTHR30537:SF5">
    <property type="entry name" value="HTH-TYPE TRANSCRIPTIONAL ACTIVATOR TTDR-RELATED"/>
    <property type="match status" value="1"/>
</dbReference>
<keyword evidence="4" id="KW-0804">Transcription</keyword>
<feature type="domain" description="HTH lysR-type" evidence="5">
    <location>
        <begin position="1"/>
        <end position="58"/>
    </location>
</feature>
<dbReference type="GO" id="GO:0003700">
    <property type="term" value="F:DNA-binding transcription factor activity"/>
    <property type="evidence" value="ECO:0007669"/>
    <property type="project" value="InterPro"/>
</dbReference>
<evidence type="ECO:0000256" key="4">
    <source>
        <dbReference type="ARBA" id="ARBA00023163"/>
    </source>
</evidence>
<dbReference type="InterPro" id="IPR036390">
    <property type="entry name" value="WH_DNA-bd_sf"/>
</dbReference>
<keyword evidence="3" id="KW-0238">DNA-binding</keyword>
<keyword evidence="2" id="KW-0805">Transcription regulation</keyword>
<dbReference type="GO" id="GO:0003677">
    <property type="term" value="F:DNA binding"/>
    <property type="evidence" value="ECO:0007669"/>
    <property type="project" value="UniProtKB-KW"/>
</dbReference>
<name>A0A3B0UBR8_9ZZZZ</name>
<evidence type="ECO:0000256" key="3">
    <source>
        <dbReference type="ARBA" id="ARBA00023125"/>
    </source>
</evidence>
<dbReference type="Gene3D" id="3.40.190.290">
    <property type="match status" value="1"/>
</dbReference>
<sequence length="306" mass="34012">MQIESLELFIEVARQGSFAEVARSRDRDASYVSRIISALEKEMGVRLFQRTTRKVALTEPGELFLASVEPLVGALAAAQNEARLISSEPRGHLRLTTSVSFGQQCVVPLLPAFCERFPKISLELIMSDTNLDLVADRVDLAIRLGLRPTGDLISARLMQTRYRVCASPDYLKSSPPLNEPGDLGDHRCLLMPLSGFSSAWRFIEENSTPGQDREYSVDVAGDLFISNALALRDVAVAGLGPALLADWLVRDQLAEKRLVDLFANYRVTPTQFYSGVWLVYPSRSFLAQKVRVAVDFFKEHLGHGQI</sequence>
<evidence type="ECO:0000313" key="6">
    <source>
        <dbReference type="EMBL" id="VAW22039.1"/>
    </source>
</evidence>
<protein>
    <submittedName>
        <fullName evidence="6">Transcriptional regulator, LysR family</fullName>
    </submittedName>
</protein>
<dbReference type="PANTHER" id="PTHR30537">
    <property type="entry name" value="HTH-TYPE TRANSCRIPTIONAL REGULATOR"/>
    <property type="match status" value="1"/>
</dbReference>
<proteinExistence type="inferred from homology"/>
<dbReference type="SUPFAM" id="SSF46785">
    <property type="entry name" value="Winged helix' DNA-binding domain"/>
    <property type="match status" value="1"/>
</dbReference>
<dbReference type="PROSITE" id="PS50931">
    <property type="entry name" value="HTH_LYSR"/>
    <property type="match status" value="1"/>
</dbReference>
<evidence type="ECO:0000256" key="2">
    <source>
        <dbReference type="ARBA" id="ARBA00023015"/>
    </source>
</evidence>
<dbReference type="Pfam" id="PF03466">
    <property type="entry name" value="LysR_substrate"/>
    <property type="match status" value="1"/>
</dbReference>